<keyword evidence="2" id="KW-0812">Transmembrane</keyword>
<dbReference type="AlphaFoldDB" id="A0A8J3AM80"/>
<comment type="caution">
    <text evidence="3">The sequence shown here is derived from an EMBL/GenBank/DDBJ whole genome shotgun (WGS) entry which is preliminary data.</text>
</comment>
<dbReference type="NCBIfam" id="TIGR02543">
    <property type="entry name" value="List_Bact_rpt"/>
    <property type="match status" value="2"/>
</dbReference>
<keyword evidence="2" id="KW-1133">Transmembrane helix</keyword>
<protein>
    <submittedName>
        <fullName evidence="3">Uncharacterized protein</fullName>
    </submittedName>
</protein>
<keyword evidence="4" id="KW-1185">Reference proteome</keyword>
<dbReference type="InterPro" id="IPR042229">
    <property type="entry name" value="Listeria/Bacterioides_rpt_sf"/>
</dbReference>
<comment type="subcellular location">
    <subcellularLocation>
        <location evidence="1">Cell envelope</location>
    </subcellularLocation>
</comment>
<dbReference type="Pfam" id="PF09479">
    <property type="entry name" value="Flg_new"/>
    <property type="match status" value="11"/>
</dbReference>
<reference evidence="3" key="2">
    <citation type="submission" date="2020-09" db="EMBL/GenBank/DDBJ databases">
        <authorList>
            <person name="Sun Q."/>
            <person name="Sedlacek I."/>
        </authorList>
    </citation>
    <scope>NUCLEOTIDE SEQUENCE</scope>
    <source>
        <strain evidence="3">CCM 8606</strain>
    </source>
</reference>
<feature type="transmembrane region" description="Helical" evidence="2">
    <location>
        <begin position="1105"/>
        <end position="1124"/>
    </location>
</feature>
<reference evidence="3" key="1">
    <citation type="journal article" date="2014" name="Int. J. Syst. Evol. Microbiol.">
        <title>Complete genome sequence of Corynebacterium casei LMG S-19264T (=DSM 44701T), isolated from a smear-ripened cheese.</title>
        <authorList>
            <consortium name="US DOE Joint Genome Institute (JGI-PGF)"/>
            <person name="Walter F."/>
            <person name="Albersmeier A."/>
            <person name="Kalinowski J."/>
            <person name="Ruckert C."/>
        </authorList>
    </citation>
    <scope>NUCLEOTIDE SEQUENCE</scope>
    <source>
        <strain evidence="3">CCM 8606</strain>
    </source>
</reference>
<evidence type="ECO:0000313" key="4">
    <source>
        <dbReference type="Proteomes" id="UP000619536"/>
    </source>
</evidence>
<sequence length="1135" mass="121512">MLMVGITSASANIDTPIQHTIPVRNITDVPANTVGNIIDTYDMLNHGSITIQQGFRQVNGDFSIECSDPSRNICYQASDPTNIATINHIGYWTDENGNKHWVNATFATPQNPNVIMYQGGYNVNGHKSVGFSIYNVMLSPGSETLDITMHLTSEDGSSLQGKEFLTGISDLDEKEGVELVSGATAIYKTPDTGGHLKEYGINGYQGLDESENNVELNDHIMQHMLLTTVKPDFTMRYYVGALYDYTTRGIYLHPIQPPQATLTLNAGNGIPTDDDHKQTFVTGNSTTAPNNPYTRKGYSFIGWKTPYGANYKPGDPITISRNMELIAQWQADSAQLNYDANGGAGTMPPTKGHTDEQVTVANNEFTRNGYKFMGWNTKPSGGTSVNVGAKYTLPAGGATLYAQWKANPAQVTYDPNGGSGTIPPTTGNVDETVKITPDKPTRGGYTFTGWKDCNATATYHASQQVTLPDGGLRLCAQWSADKTQLAYDPNGGTGKMTPTVGHTDEQVTVSENGFTRKGYTFTGWATKPADGTTVKPQSKVTLPAGGMTLYAQWQANPSSLTYDPDGGEGDFPPVNGHVDDKITVTSTPPTRKGYSFTGWKDCTTASSTTIYHANSPLTLPDGGIRLCAQWYALPARLVYMHNGGNGMMPATTGHTDSDVRVADSQFTRNGYTFTGWNTKADGTGTPVAVNSTFRLHIGDSIVYAQWKANPAQLILNPNGGVGDTATLNGVTGGQVSTTGHVPTRAGYTLTGWNTSKDGNGVGHAPETEYTLPAGTTTWFAQWTANKAIVSYNANGGAGIMSDVETITDATVTVAKNGFERKGYSFTGWALTPQGTVAYQPQDALKVSRQPLVLYAMWAANPSRITYNLKGGDSVIPNTVGKVDETVHVTDKTPTRKGYSFNGWKDCKANTVYQPNSEITLHDGGVALCAEWSANPSQVTYDPNGGTGVTNPTTGEVDETVKAAGSGFERKGYSFTGWNVKPDGSGDVMQPADSITLPDGGMVLYAMWSANPSQVTYNLKGGDGSIPDTKGHVDETVKVTGKTPSRNGYQFTGWKECKTSTPYKAGSEITLPDGGVELCAQWDKLPEPVEPAEPEQSVLASTGANIALAAITSVLLAGVAGVLLVRTRRTGRHRVR</sequence>
<evidence type="ECO:0000313" key="3">
    <source>
        <dbReference type="EMBL" id="GGI15294.1"/>
    </source>
</evidence>
<evidence type="ECO:0000256" key="2">
    <source>
        <dbReference type="SAM" id="Phobius"/>
    </source>
</evidence>
<dbReference type="EMBL" id="BMDH01000006">
    <property type="protein sequence ID" value="GGI15294.1"/>
    <property type="molecule type" value="Genomic_DNA"/>
</dbReference>
<dbReference type="Gene3D" id="2.60.40.4270">
    <property type="entry name" value="Listeria-Bacteroides repeat domain"/>
    <property type="match status" value="11"/>
</dbReference>
<evidence type="ECO:0000256" key="1">
    <source>
        <dbReference type="ARBA" id="ARBA00004196"/>
    </source>
</evidence>
<dbReference type="GO" id="GO:0030313">
    <property type="term" value="C:cell envelope"/>
    <property type="evidence" value="ECO:0007669"/>
    <property type="project" value="UniProtKB-SubCell"/>
</dbReference>
<keyword evidence="2" id="KW-0472">Membrane</keyword>
<dbReference type="InterPro" id="IPR013378">
    <property type="entry name" value="InlB-like_B-rpt"/>
</dbReference>
<accession>A0A8J3AM80</accession>
<gene>
    <name evidence="3" type="ORF">GCM10007377_15180</name>
</gene>
<dbReference type="Proteomes" id="UP000619536">
    <property type="component" value="Unassembled WGS sequence"/>
</dbReference>
<organism evidence="3 4">
    <name type="scientific">Galliscardovia ingluviei</name>
    <dbReference type="NCBI Taxonomy" id="1769422"/>
    <lineage>
        <taxon>Bacteria</taxon>
        <taxon>Bacillati</taxon>
        <taxon>Actinomycetota</taxon>
        <taxon>Actinomycetes</taxon>
        <taxon>Bifidobacteriales</taxon>
        <taxon>Bifidobacteriaceae</taxon>
        <taxon>Galliscardovia</taxon>
    </lineage>
</organism>
<proteinExistence type="predicted"/>
<name>A0A8J3AM80_9BIFI</name>